<evidence type="ECO:0000256" key="1">
    <source>
        <dbReference type="SAM" id="Phobius"/>
    </source>
</evidence>
<name>A0ABD5ZDR3_9EURY</name>
<feature type="transmembrane region" description="Helical" evidence="1">
    <location>
        <begin position="122"/>
        <end position="144"/>
    </location>
</feature>
<comment type="caution">
    <text evidence="2">The sequence shown here is derived from an EMBL/GenBank/DDBJ whole genome shotgun (WGS) entry which is preliminary data.</text>
</comment>
<protein>
    <submittedName>
        <fullName evidence="2">Uncharacterized protein</fullName>
    </submittedName>
</protein>
<organism evidence="2 3">
    <name type="scientific">Haloferax namakaokahaiae</name>
    <dbReference type="NCBI Taxonomy" id="1748331"/>
    <lineage>
        <taxon>Archaea</taxon>
        <taxon>Methanobacteriati</taxon>
        <taxon>Methanobacteriota</taxon>
        <taxon>Stenosarchaea group</taxon>
        <taxon>Halobacteria</taxon>
        <taxon>Halobacteriales</taxon>
        <taxon>Haloferacaceae</taxon>
        <taxon>Haloferax</taxon>
    </lineage>
</organism>
<accession>A0ABD5ZDR3</accession>
<gene>
    <name evidence="2" type="ORF">ACFQJC_07970</name>
</gene>
<proteinExistence type="predicted"/>
<feature type="transmembrane region" description="Helical" evidence="1">
    <location>
        <begin position="55"/>
        <end position="76"/>
    </location>
</feature>
<keyword evidence="3" id="KW-1185">Reference proteome</keyword>
<keyword evidence="1" id="KW-0472">Membrane</keyword>
<dbReference type="EMBL" id="JBHTAA010000005">
    <property type="protein sequence ID" value="MFC7203445.1"/>
    <property type="molecule type" value="Genomic_DNA"/>
</dbReference>
<evidence type="ECO:0000313" key="3">
    <source>
        <dbReference type="Proteomes" id="UP001596481"/>
    </source>
</evidence>
<keyword evidence="1" id="KW-0812">Transmembrane</keyword>
<dbReference type="RefSeq" id="WP_390222787.1">
    <property type="nucleotide sequence ID" value="NZ_JBHTAA010000005.1"/>
</dbReference>
<dbReference type="Proteomes" id="UP001596481">
    <property type="component" value="Unassembled WGS sequence"/>
</dbReference>
<feature type="transmembrane region" description="Helical" evidence="1">
    <location>
        <begin position="88"/>
        <end position="110"/>
    </location>
</feature>
<dbReference type="AlphaFoldDB" id="A0ABD5ZDR3"/>
<reference evidence="2 3" key="1">
    <citation type="journal article" date="2019" name="Int. J. Syst. Evol. Microbiol.">
        <title>The Global Catalogue of Microorganisms (GCM) 10K type strain sequencing project: providing services to taxonomists for standard genome sequencing and annotation.</title>
        <authorList>
            <consortium name="The Broad Institute Genomics Platform"/>
            <consortium name="The Broad Institute Genome Sequencing Center for Infectious Disease"/>
            <person name="Wu L."/>
            <person name="Ma J."/>
        </authorList>
    </citation>
    <scope>NUCLEOTIDE SEQUENCE [LARGE SCALE GENOMIC DNA]</scope>
    <source>
        <strain evidence="2 3">DSM 29988</strain>
    </source>
</reference>
<evidence type="ECO:0000313" key="2">
    <source>
        <dbReference type="EMBL" id="MFC7203445.1"/>
    </source>
</evidence>
<keyword evidence="1" id="KW-1133">Transmembrane helix</keyword>
<sequence length="147" mass="15344">MAQGFLFAGFVVGLVLLAVVVAFIGRGRREYHVAFVTGERETLGESMRRWSSNPAVLSLGFLALAVGFGGAAVLFIGGAGIPEGMASAAGAFLIGATVLVVVTYLFYGSYNTARSWGLKRSQAVLVGSWVLGALFVVTVSLRLLGLL</sequence>
<feature type="transmembrane region" description="Helical" evidence="1">
    <location>
        <begin position="6"/>
        <end position="25"/>
    </location>
</feature>